<dbReference type="Proteomes" id="UP001157109">
    <property type="component" value="Unassembled WGS sequence"/>
</dbReference>
<evidence type="ECO:0000313" key="10">
    <source>
        <dbReference type="Proteomes" id="UP001157109"/>
    </source>
</evidence>
<feature type="transmembrane region" description="Helical" evidence="7">
    <location>
        <begin position="665"/>
        <end position="692"/>
    </location>
</feature>
<gene>
    <name evidence="9" type="ORF">GCM10025862_10630</name>
</gene>
<dbReference type="RefSeq" id="WP_241442503.1">
    <property type="nucleotide sequence ID" value="NZ_BSUJ01000001.1"/>
</dbReference>
<dbReference type="EMBL" id="BSUJ01000001">
    <property type="protein sequence ID" value="GMA19042.1"/>
    <property type="molecule type" value="Genomic_DNA"/>
</dbReference>
<feature type="transmembrane region" description="Helical" evidence="7">
    <location>
        <begin position="636"/>
        <end position="659"/>
    </location>
</feature>
<feature type="transmembrane region" description="Helical" evidence="7">
    <location>
        <begin position="20"/>
        <end position="40"/>
    </location>
</feature>
<feature type="transmembrane region" description="Helical" evidence="7">
    <location>
        <begin position="550"/>
        <end position="568"/>
    </location>
</feature>
<name>A0ABQ6HLM2_9MICO</name>
<comment type="subcellular location">
    <subcellularLocation>
        <location evidence="1">Cell membrane</location>
        <topology evidence="1">Multi-pass membrane protein</topology>
    </subcellularLocation>
</comment>
<keyword evidence="4 7" id="KW-0812">Transmembrane</keyword>
<sequence>MGRATGMERLGGVVARHARATLAGWVVLVVLCFGAALGLLGNDSLFSRLTTGEAYVYGESHTGSELLADAPGAGESAVVRVDHVPVTDPAVQTTAATVRNRLTASPGVAGVIALTAPPDSLAYVVRVTGDLSGARRLAVVDAAAATVRTGFAPITGASVHEGGQIPLTHAVTHQVESDLRRGEGIALPLSLAVMVVIFGGFIAAGIPIVGAIAAIGGGLAALLGFAGVMDLEAAVVNIVTLLGLGLCIDYGLLMVSRFREEVGGLAPTAARHELTREQIRRATVTTVATAGRTIVFSALTVAISIAGMVLFPSPTIRAVGVAGLSVVLVALLVAITLVPALCAVAGRRIVRRAVHDSTDEGFFARLARFVQRHHRLVVVGVIAGLLALAAPLLGMRQVSSAEALLPAGTEQRVVYEQIQRDFPALREPAVTVVARATPQQATVWIDRIRPTLPAVTSVDPARDIGSGYVAVGIRADTATPTNDVGADLVTAVRAHRPSFDTWVTGSAAKVLDYDAGIRERAPLVIGVVALATIVLLFLMTGSLALPLKALVFNALSLAASLGALTLIFEGTALEGPLAFTSTGGVETLVPVIMLAFGFGLAMDYEVFLLSRIVELHEHGASDAEAVVKGVQRSGKIITSAALLILIVLAGFAAAEVMIIKQVGTGLAISILLDATIVRMLLVPATMTLLGGWNWWAPGWMRRLHTRYGIHDA</sequence>
<dbReference type="InterPro" id="IPR000731">
    <property type="entry name" value="SSD"/>
</dbReference>
<comment type="caution">
    <text evidence="9">The sequence shown here is derived from an EMBL/GenBank/DDBJ whole genome shotgun (WGS) entry which is preliminary data.</text>
</comment>
<feature type="transmembrane region" description="Helical" evidence="7">
    <location>
        <begin position="521"/>
        <end position="538"/>
    </location>
</feature>
<evidence type="ECO:0000259" key="8">
    <source>
        <dbReference type="PROSITE" id="PS50156"/>
    </source>
</evidence>
<comment type="similarity">
    <text evidence="2">Belongs to the resistance-nodulation-cell division (RND) (TC 2.A.6) family. MmpL subfamily.</text>
</comment>
<dbReference type="Pfam" id="PF03176">
    <property type="entry name" value="MMPL"/>
    <property type="match status" value="2"/>
</dbReference>
<keyword evidence="5 7" id="KW-1133">Transmembrane helix</keyword>
<evidence type="ECO:0000256" key="2">
    <source>
        <dbReference type="ARBA" id="ARBA00010157"/>
    </source>
</evidence>
<evidence type="ECO:0000256" key="4">
    <source>
        <dbReference type="ARBA" id="ARBA00022692"/>
    </source>
</evidence>
<feature type="transmembrane region" description="Helical" evidence="7">
    <location>
        <begin position="290"/>
        <end position="312"/>
    </location>
</feature>
<feature type="domain" description="SSD" evidence="8">
    <location>
        <begin position="204"/>
        <end position="344"/>
    </location>
</feature>
<keyword evidence="3" id="KW-1003">Cell membrane</keyword>
<reference evidence="10" key="1">
    <citation type="journal article" date="2019" name="Int. J. Syst. Evol. Microbiol.">
        <title>The Global Catalogue of Microorganisms (GCM) 10K type strain sequencing project: providing services to taxonomists for standard genome sequencing and annotation.</title>
        <authorList>
            <consortium name="The Broad Institute Genomics Platform"/>
            <consortium name="The Broad Institute Genome Sequencing Center for Infectious Disease"/>
            <person name="Wu L."/>
            <person name="Ma J."/>
        </authorList>
    </citation>
    <scope>NUCLEOTIDE SEQUENCE [LARGE SCALE GENOMIC DNA]</scope>
    <source>
        <strain evidence="10">NBRC 105830</strain>
    </source>
</reference>
<evidence type="ECO:0000256" key="7">
    <source>
        <dbReference type="SAM" id="Phobius"/>
    </source>
</evidence>
<dbReference type="InterPro" id="IPR050545">
    <property type="entry name" value="Mycobact_MmpL"/>
</dbReference>
<feature type="transmembrane region" description="Helical" evidence="7">
    <location>
        <begin position="234"/>
        <end position="253"/>
    </location>
</feature>
<dbReference type="InterPro" id="IPR004869">
    <property type="entry name" value="MMPL_dom"/>
</dbReference>
<keyword evidence="10" id="KW-1185">Reference proteome</keyword>
<evidence type="ECO:0000256" key="3">
    <source>
        <dbReference type="ARBA" id="ARBA00022475"/>
    </source>
</evidence>
<evidence type="ECO:0000313" key="9">
    <source>
        <dbReference type="EMBL" id="GMA19042.1"/>
    </source>
</evidence>
<feature type="transmembrane region" description="Helical" evidence="7">
    <location>
        <begin position="376"/>
        <end position="395"/>
    </location>
</feature>
<proteinExistence type="inferred from homology"/>
<organism evidence="9 10">
    <name type="scientific">Arsenicicoccus piscis</name>
    <dbReference type="NCBI Taxonomy" id="673954"/>
    <lineage>
        <taxon>Bacteria</taxon>
        <taxon>Bacillati</taxon>
        <taxon>Actinomycetota</taxon>
        <taxon>Actinomycetes</taxon>
        <taxon>Micrococcales</taxon>
        <taxon>Intrasporangiaceae</taxon>
        <taxon>Arsenicicoccus</taxon>
    </lineage>
</organism>
<dbReference type="PROSITE" id="PS50156">
    <property type="entry name" value="SSD"/>
    <property type="match status" value="1"/>
</dbReference>
<dbReference type="SUPFAM" id="SSF82866">
    <property type="entry name" value="Multidrug efflux transporter AcrB transmembrane domain"/>
    <property type="match status" value="2"/>
</dbReference>
<evidence type="ECO:0000256" key="5">
    <source>
        <dbReference type="ARBA" id="ARBA00022989"/>
    </source>
</evidence>
<evidence type="ECO:0000256" key="6">
    <source>
        <dbReference type="ARBA" id="ARBA00023136"/>
    </source>
</evidence>
<feature type="transmembrane region" description="Helical" evidence="7">
    <location>
        <begin position="318"/>
        <end position="342"/>
    </location>
</feature>
<protein>
    <submittedName>
        <fullName evidence="9">Membrane protein</fullName>
    </submittedName>
</protein>
<feature type="transmembrane region" description="Helical" evidence="7">
    <location>
        <begin position="588"/>
        <end position="609"/>
    </location>
</feature>
<evidence type="ECO:0000256" key="1">
    <source>
        <dbReference type="ARBA" id="ARBA00004651"/>
    </source>
</evidence>
<dbReference type="PANTHER" id="PTHR33406">
    <property type="entry name" value="MEMBRANE PROTEIN MJ1562-RELATED"/>
    <property type="match status" value="1"/>
</dbReference>
<keyword evidence="6 7" id="KW-0472">Membrane</keyword>
<dbReference type="Gene3D" id="1.20.1640.10">
    <property type="entry name" value="Multidrug efflux transporter AcrB transmembrane domain"/>
    <property type="match status" value="2"/>
</dbReference>
<feature type="transmembrane region" description="Helical" evidence="7">
    <location>
        <begin position="189"/>
        <end position="222"/>
    </location>
</feature>
<accession>A0ABQ6HLM2</accession>
<dbReference type="PANTHER" id="PTHR33406:SF11">
    <property type="entry name" value="MEMBRANE PROTEIN SCO6666-RELATED"/>
    <property type="match status" value="1"/>
</dbReference>